<evidence type="ECO:0000259" key="5">
    <source>
        <dbReference type="PROSITE" id="PS50932"/>
    </source>
</evidence>
<feature type="domain" description="HTH lacI-type" evidence="5">
    <location>
        <begin position="2"/>
        <end position="56"/>
    </location>
</feature>
<dbReference type="EMBL" id="DRBC01000208">
    <property type="protein sequence ID" value="HDN84805.1"/>
    <property type="molecule type" value="Genomic_DNA"/>
</dbReference>
<dbReference type="PROSITE" id="PS50932">
    <property type="entry name" value="HTH_LACI_2"/>
    <property type="match status" value="1"/>
</dbReference>
<dbReference type="PANTHER" id="PTHR30146:SF148">
    <property type="entry name" value="HTH-TYPE TRANSCRIPTIONAL REPRESSOR PURR-RELATED"/>
    <property type="match status" value="1"/>
</dbReference>
<dbReference type="Pfam" id="PF00356">
    <property type="entry name" value="LacI"/>
    <property type="match status" value="1"/>
</dbReference>
<dbReference type="SUPFAM" id="SSF53822">
    <property type="entry name" value="Periplasmic binding protein-like I"/>
    <property type="match status" value="1"/>
</dbReference>
<dbReference type="InterPro" id="IPR028082">
    <property type="entry name" value="Peripla_BP_I"/>
</dbReference>
<proteinExistence type="predicted"/>
<dbReference type="EMBL" id="QMQB01000098">
    <property type="protein sequence ID" value="RLE13296.1"/>
    <property type="molecule type" value="Genomic_DNA"/>
</dbReference>
<evidence type="ECO:0000313" key="7">
    <source>
        <dbReference type="EMBL" id="RLE13296.1"/>
    </source>
</evidence>
<name>A0A662DH93_UNCAE</name>
<dbReference type="Gene3D" id="1.10.260.40">
    <property type="entry name" value="lambda repressor-like DNA-binding domains"/>
    <property type="match status" value="1"/>
</dbReference>
<dbReference type="SUPFAM" id="SSF47413">
    <property type="entry name" value="lambda repressor-like DNA-binding domains"/>
    <property type="match status" value="1"/>
</dbReference>
<comment type="caution">
    <text evidence="7">The sequence shown here is derived from an EMBL/GenBank/DDBJ whole genome shotgun (WGS) entry which is preliminary data.</text>
</comment>
<dbReference type="GO" id="GO:0003700">
    <property type="term" value="F:DNA-binding transcription factor activity"/>
    <property type="evidence" value="ECO:0007669"/>
    <property type="project" value="TreeGrafter"/>
</dbReference>
<evidence type="ECO:0000256" key="4">
    <source>
        <dbReference type="ARBA" id="ARBA00023163"/>
    </source>
</evidence>
<dbReference type="Proteomes" id="UP000885660">
    <property type="component" value="Unassembled WGS sequence"/>
</dbReference>
<dbReference type="Pfam" id="PF00532">
    <property type="entry name" value="Peripla_BP_1"/>
    <property type="match status" value="1"/>
</dbReference>
<accession>A0A662DH93</accession>
<dbReference type="GO" id="GO:0000976">
    <property type="term" value="F:transcription cis-regulatory region binding"/>
    <property type="evidence" value="ECO:0007669"/>
    <property type="project" value="TreeGrafter"/>
</dbReference>
<dbReference type="CDD" id="cd06267">
    <property type="entry name" value="PBP1_LacI_sugar_binding-like"/>
    <property type="match status" value="1"/>
</dbReference>
<reference evidence="7 8" key="1">
    <citation type="submission" date="2018-06" db="EMBL/GenBank/DDBJ databases">
        <title>Extensive metabolic versatility and redundancy in microbially diverse, dynamic hydrothermal sediments.</title>
        <authorList>
            <person name="Dombrowski N."/>
            <person name="Teske A."/>
            <person name="Baker B.J."/>
        </authorList>
    </citation>
    <scope>NUCLEOTIDE SEQUENCE [LARGE SCALE GENOMIC DNA]</scope>
    <source>
        <strain evidence="7">B19_G9</strain>
    </source>
</reference>
<evidence type="ECO:0000256" key="1">
    <source>
        <dbReference type="ARBA" id="ARBA00022491"/>
    </source>
</evidence>
<dbReference type="PANTHER" id="PTHR30146">
    <property type="entry name" value="LACI-RELATED TRANSCRIPTIONAL REPRESSOR"/>
    <property type="match status" value="1"/>
</dbReference>
<dbReference type="InterPro" id="IPR010982">
    <property type="entry name" value="Lambda_DNA-bd_dom_sf"/>
</dbReference>
<gene>
    <name evidence="7" type="ORF">DRI96_03205</name>
    <name evidence="6" type="ORF">ENG47_03500</name>
</gene>
<evidence type="ECO:0000313" key="6">
    <source>
        <dbReference type="EMBL" id="HDN84805.1"/>
    </source>
</evidence>
<dbReference type="CDD" id="cd01392">
    <property type="entry name" value="HTH_LacI"/>
    <property type="match status" value="1"/>
</dbReference>
<dbReference type="Gene3D" id="3.40.50.2300">
    <property type="match status" value="2"/>
</dbReference>
<organism evidence="7 8">
    <name type="scientific">Aerophobetes bacterium</name>
    <dbReference type="NCBI Taxonomy" id="2030807"/>
    <lineage>
        <taxon>Bacteria</taxon>
        <taxon>Candidatus Aerophobota</taxon>
    </lineage>
</organism>
<dbReference type="Proteomes" id="UP000267654">
    <property type="component" value="Unassembled WGS sequence"/>
</dbReference>
<dbReference type="AlphaFoldDB" id="A0A662DH93"/>
<dbReference type="InterPro" id="IPR000843">
    <property type="entry name" value="HTH_LacI"/>
</dbReference>
<evidence type="ECO:0000313" key="8">
    <source>
        <dbReference type="Proteomes" id="UP000267654"/>
    </source>
</evidence>
<keyword evidence="1" id="KW-0678">Repressor</keyword>
<sequence length="342" mass="38160">MAKIKDVAKLAGVSPACVSLALNGKPYVSAKTKKRIYNAIEQLNYRPNIIARSLRNKKTHTIGLVLSDITNPFFPEIARGVETKAREYGFNVILCNTDADPLLEKNYIEVLLAKQVDGLILTSVRIMDDLDKYTKENCPLVFINRKPPLSDFDFVGIDNVASAKMAVEHLIKLGHRKIALIRGEPASSASFSRYEGYRMALKEAGIPYSDNLVKIGYLRYESGYRAMESLLKGSPIPTAIFCANDIMALGAIDACVDRKVKVPQDLAIVGFDDIWVASLKNVQLTTVRQPRYEMGAKAVELMVERIIGKRKKTKRVILPTKLVIRRTCGANFKISRGKWPNL</sequence>
<keyword evidence="4" id="KW-0804">Transcription</keyword>
<dbReference type="SMART" id="SM00354">
    <property type="entry name" value="HTH_LACI"/>
    <property type="match status" value="1"/>
</dbReference>
<keyword evidence="3" id="KW-0238">DNA-binding</keyword>
<protein>
    <submittedName>
        <fullName evidence="7">LacI family transcriptional regulator</fullName>
    </submittedName>
</protein>
<evidence type="ECO:0000256" key="2">
    <source>
        <dbReference type="ARBA" id="ARBA00023015"/>
    </source>
</evidence>
<dbReference type="InterPro" id="IPR001761">
    <property type="entry name" value="Peripla_BP/Lac1_sug-bd_dom"/>
</dbReference>
<evidence type="ECO:0000256" key="3">
    <source>
        <dbReference type="ARBA" id="ARBA00023125"/>
    </source>
</evidence>
<keyword evidence="2" id="KW-0805">Transcription regulation</keyword>
<reference evidence="6" key="2">
    <citation type="journal article" date="2020" name="mSystems">
        <title>Genome- and Community-Level Interaction Insights into Carbon Utilization and Element Cycling Functions of Hydrothermarchaeota in Hydrothermal Sediment.</title>
        <authorList>
            <person name="Zhou Z."/>
            <person name="Liu Y."/>
            <person name="Xu W."/>
            <person name="Pan J."/>
            <person name="Luo Z.H."/>
            <person name="Li M."/>
        </authorList>
    </citation>
    <scope>NUCLEOTIDE SEQUENCE [LARGE SCALE GENOMIC DNA]</scope>
    <source>
        <strain evidence="6">HyVt-219</strain>
    </source>
</reference>